<dbReference type="PANTHER" id="PTHR48174:SF5">
    <property type="entry name" value="VACUOLAR PROTEIN SORTING-ASSOCIATED PROTEIN 62"/>
    <property type="match status" value="1"/>
</dbReference>
<sequence>MYNAALLALAVSSLATNTQALVREKRQAPSGVPDFVTKYAPIVYLYSGDPFFPSDIGAQLQNTQPEVNFAVVSGAPSPLTLDNVNELNNHGSNNVYLTSIQDPTTNPMPAYLYGVRPDSSGKTDGAVSCAIIVNDHGSGLVDAFYMYFYAFNYGGRYGIGDIRYIIGNHVGDWEHNMVRFENGVPTAVWYSQHSNGQAFTYQAVNKTSDGIRPVVLSANGSHANYAIGGKHDHTIPDLNLPDGFLLDYTDFGPMWDPALSAHYYSYDAATKTFKAYDASSPVNWLYYLGRWGDEQYPESDRKQRCVPVLSKITDALCKYTDGPTGPINKKLDRKRVCPDDDDLCIVRTELAP</sequence>
<dbReference type="PANTHER" id="PTHR48174">
    <property type="entry name" value="DUF946 FAMILY PROTEIN"/>
    <property type="match status" value="1"/>
</dbReference>
<proteinExistence type="predicted"/>
<protein>
    <submittedName>
        <fullName evidence="2">Vacuolar protein sorting-associated protein 62</fullName>
    </submittedName>
</protein>
<reference evidence="2 3" key="1">
    <citation type="journal article" date="2018" name="IMA Fungus">
        <title>IMA Genome-F 10: Nine draft genome sequences of Claviceps purpurea s.lat., including C. arundinis, C. humidiphila, and C. cf. spartinae, pseudomolecules for the pitch canker pathogen Fusarium circinatum, draft genome of Davidsoniella eucalypti, Grosmannia galeiformis, Quambalaria eucalypti, and Teratosphaeria destructans.</title>
        <authorList>
            <person name="Wingfield B.D."/>
            <person name="Liu M."/>
            <person name="Nguyen H.D."/>
            <person name="Lane F.A."/>
            <person name="Morgan S.W."/>
            <person name="De Vos L."/>
            <person name="Wilken P.M."/>
            <person name="Duong T.A."/>
            <person name="Aylward J."/>
            <person name="Coetzee M.P."/>
            <person name="Dadej K."/>
            <person name="De Beer Z.W."/>
            <person name="Findlay W."/>
            <person name="Havenga M."/>
            <person name="Kolarik M."/>
            <person name="Menzies J.G."/>
            <person name="Naidoo K."/>
            <person name="Pochopski O."/>
            <person name="Shoukouhi P."/>
            <person name="Santana Q.C."/>
            <person name="Seifert K.A."/>
            <person name="Soal N."/>
            <person name="Steenkamp E.T."/>
            <person name="Tatham C.T."/>
            <person name="van der Nest M.A."/>
            <person name="Wingfield M.J."/>
        </authorList>
    </citation>
    <scope>NUCLEOTIDE SEQUENCE [LARGE SCALE GENOMIC DNA]</scope>
    <source>
        <strain evidence="2">CMW44962</strain>
    </source>
</reference>
<evidence type="ECO:0000313" key="3">
    <source>
        <dbReference type="Proteomes" id="UP001138500"/>
    </source>
</evidence>
<accession>A0A9W7W3C1</accession>
<dbReference type="AlphaFoldDB" id="A0A9W7W3C1"/>
<organism evidence="2 3">
    <name type="scientific">Teratosphaeria destructans</name>
    <dbReference type="NCBI Taxonomy" id="418781"/>
    <lineage>
        <taxon>Eukaryota</taxon>
        <taxon>Fungi</taxon>
        <taxon>Dikarya</taxon>
        <taxon>Ascomycota</taxon>
        <taxon>Pezizomycotina</taxon>
        <taxon>Dothideomycetes</taxon>
        <taxon>Dothideomycetidae</taxon>
        <taxon>Mycosphaerellales</taxon>
        <taxon>Teratosphaeriaceae</taxon>
        <taxon>Teratosphaeria</taxon>
    </lineage>
</organism>
<keyword evidence="3" id="KW-1185">Reference proteome</keyword>
<feature type="chain" id="PRO_5040729351" evidence="1">
    <location>
        <begin position="21"/>
        <end position="352"/>
    </location>
</feature>
<comment type="caution">
    <text evidence="2">The sequence shown here is derived from an EMBL/GenBank/DDBJ whole genome shotgun (WGS) entry which is preliminary data.</text>
</comment>
<dbReference type="OrthoDB" id="188042at2759"/>
<dbReference type="Pfam" id="PF06101">
    <property type="entry name" value="Vps62"/>
    <property type="match status" value="1"/>
</dbReference>
<reference evidence="2 3" key="2">
    <citation type="journal article" date="2021" name="Curr. Genet.">
        <title>Genetic response to nitrogen starvation in the aggressive Eucalyptus foliar pathogen Teratosphaeria destructans.</title>
        <authorList>
            <person name="Havenga M."/>
            <person name="Wingfield B.D."/>
            <person name="Wingfield M.J."/>
            <person name="Dreyer L.L."/>
            <person name="Roets F."/>
            <person name="Aylward J."/>
        </authorList>
    </citation>
    <scope>NUCLEOTIDE SEQUENCE [LARGE SCALE GENOMIC DNA]</scope>
    <source>
        <strain evidence="2">CMW44962</strain>
    </source>
</reference>
<feature type="signal peptide" evidence="1">
    <location>
        <begin position="1"/>
        <end position="20"/>
    </location>
</feature>
<keyword evidence="1" id="KW-0732">Signal</keyword>
<gene>
    <name evidence="2" type="ORF">Tdes44962_MAKER09119</name>
</gene>
<evidence type="ECO:0000256" key="1">
    <source>
        <dbReference type="SAM" id="SignalP"/>
    </source>
</evidence>
<dbReference type="InterPro" id="IPR009291">
    <property type="entry name" value="Vps62"/>
</dbReference>
<dbReference type="EMBL" id="RIBY02001357">
    <property type="protein sequence ID" value="KAH9829518.1"/>
    <property type="molecule type" value="Genomic_DNA"/>
</dbReference>
<name>A0A9W7W3C1_9PEZI</name>
<evidence type="ECO:0000313" key="2">
    <source>
        <dbReference type="EMBL" id="KAH9829518.1"/>
    </source>
</evidence>
<dbReference type="Proteomes" id="UP001138500">
    <property type="component" value="Unassembled WGS sequence"/>
</dbReference>